<dbReference type="KEGG" id="tad:TRIADDRAFT_29705"/>
<dbReference type="OMA" id="NEISGCV"/>
<dbReference type="PhylomeDB" id="B3S5G1"/>
<feature type="repeat" description="TPR" evidence="7">
    <location>
        <begin position="353"/>
        <end position="386"/>
    </location>
</feature>
<feature type="repeat" description="TPR" evidence="7">
    <location>
        <begin position="273"/>
        <end position="306"/>
    </location>
</feature>
<proteinExistence type="predicted"/>
<dbReference type="CTD" id="6756885"/>
<evidence type="ECO:0000256" key="2">
    <source>
        <dbReference type="ARBA" id="ARBA00022737"/>
    </source>
</evidence>
<dbReference type="RefSeq" id="XP_002115543.1">
    <property type="nucleotide sequence ID" value="XM_002115507.1"/>
</dbReference>
<keyword evidence="6" id="KW-0131">Cell cycle</keyword>
<keyword evidence="10" id="KW-1185">Reference proteome</keyword>
<feature type="non-terminal residue" evidence="9">
    <location>
        <position position="1"/>
    </location>
</feature>
<organism evidence="9 10">
    <name type="scientific">Trichoplax adhaerens</name>
    <name type="common">Trichoplax reptans</name>
    <dbReference type="NCBI Taxonomy" id="10228"/>
    <lineage>
        <taxon>Eukaryota</taxon>
        <taxon>Metazoa</taxon>
        <taxon>Placozoa</taxon>
        <taxon>Uniplacotomia</taxon>
        <taxon>Trichoplacea</taxon>
        <taxon>Trichoplacidae</taxon>
        <taxon>Trichoplax</taxon>
    </lineage>
</organism>
<dbReference type="FunCoup" id="B3S5G1">
    <property type="interactions" value="1881"/>
</dbReference>
<dbReference type="GO" id="GO:0005737">
    <property type="term" value="C:cytoplasm"/>
    <property type="evidence" value="ECO:0000318"/>
    <property type="project" value="GO_Central"/>
</dbReference>
<dbReference type="Gene3D" id="1.25.40.10">
    <property type="entry name" value="Tetratricopeptide repeat domain"/>
    <property type="match status" value="1"/>
</dbReference>
<feature type="transmembrane region" description="Helical" evidence="8">
    <location>
        <begin position="205"/>
        <end position="222"/>
    </location>
</feature>
<keyword evidence="2" id="KW-0677">Repeat</keyword>
<evidence type="ECO:0000256" key="5">
    <source>
        <dbReference type="ARBA" id="ARBA00022803"/>
    </source>
</evidence>
<protein>
    <submittedName>
        <fullName evidence="9">Uncharacterized protein</fullName>
    </submittedName>
</protein>
<evidence type="ECO:0000256" key="7">
    <source>
        <dbReference type="PROSITE-ProRule" id="PRU00339"/>
    </source>
</evidence>
<accession>B3S5G1</accession>
<evidence type="ECO:0000256" key="6">
    <source>
        <dbReference type="ARBA" id="ARBA00023306"/>
    </source>
</evidence>
<keyword evidence="8" id="KW-1133">Transmembrane helix</keyword>
<keyword evidence="8" id="KW-0472">Membrane</keyword>
<dbReference type="GO" id="GO:0016567">
    <property type="term" value="P:protein ubiquitination"/>
    <property type="evidence" value="ECO:0000318"/>
    <property type="project" value="GO_Central"/>
</dbReference>
<dbReference type="GO" id="GO:0045842">
    <property type="term" value="P:positive regulation of mitotic metaphase/anaphase transition"/>
    <property type="evidence" value="ECO:0000318"/>
    <property type="project" value="GO_Central"/>
</dbReference>
<evidence type="ECO:0000256" key="3">
    <source>
        <dbReference type="ARBA" id="ARBA00022776"/>
    </source>
</evidence>
<reference evidence="9 10" key="1">
    <citation type="journal article" date="2008" name="Nature">
        <title>The Trichoplax genome and the nature of placozoans.</title>
        <authorList>
            <person name="Srivastava M."/>
            <person name="Begovic E."/>
            <person name="Chapman J."/>
            <person name="Putnam N.H."/>
            <person name="Hellsten U."/>
            <person name="Kawashima T."/>
            <person name="Kuo A."/>
            <person name="Mitros T."/>
            <person name="Salamov A."/>
            <person name="Carpenter M.L."/>
            <person name="Signorovitch A.Y."/>
            <person name="Moreno M.A."/>
            <person name="Kamm K."/>
            <person name="Grimwood J."/>
            <person name="Schmutz J."/>
            <person name="Shapiro H."/>
            <person name="Grigoriev I.V."/>
            <person name="Buss L.W."/>
            <person name="Schierwater B."/>
            <person name="Dellaporta S.L."/>
            <person name="Rokhsar D.S."/>
        </authorList>
    </citation>
    <scope>NUCLEOTIDE SEQUENCE [LARGE SCALE GENOMIC DNA]</scope>
    <source>
        <strain evidence="9 10">Grell-BS-1999</strain>
    </source>
</reference>
<dbReference type="PANTHER" id="PTHR12558">
    <property type="entry name" value="CELL DIVISION CYCLE 16,23,27"/>
    <property type="match status" value="1"/>
</dbReference>
<dbReference type="SMART" id="SM00028">
    <property type="entry name" value="TPR"/>
    <property type="match status" value="7"/>
</dbReference>
<dbReference type="GO" id="GO:0051301">
    <property type="term" value="P:cell division"/>
    <property type="evidence" value="ECO:0000318"/>
    <property type="project" value="GO_Central"/>
</dbReference>
<gene>
    <name evidence="9" type="ORF">TRIADDRAFT_29705</name>
</gene>
<dbReference type="GO" id="GO:0031145">
    <property type="term" value="P:anaphase-promoting complex-dependent catabolic process"/>
    <property type="evidence" value="ECO:0000318"/>
    <property type="project" value="GO_Central"/>
</dbReference>
<feature type="repeat" description="TPR" evidence="7">
    <location>
        <begin position="205"/>
        <end position="238"/>
    </location>
</feature>
<evidence type="ECO:0000313" key="9">
    <source>
        <dbReference type="EMBL" id="EDV21906.1"/>
    </source>
</evidence>
<dbReference type="SUPFAM" id="SSF48452">
    <property type="entry name" value="TPR-like"/>
    <property type="match status" value="1"/>
</dbReference>
<dbReference type="OrthoDB" id="10006270at2759"/>
<sequence>VRSCLYLLCGKIYEAVNNISMAKACYKQALEFDLYCSEAMDLLINQHMLSVDEEVQLLDSLSNCQQCSDAERQFILQMYRRKTAKVPQESVESKLSNGAEIFSHDTDSLLDLAKRHCLRTDYDASYKITSTILEEDPYHEECIPFHVICLIELKKTNGKQSIRITLYAILMAIIMLFNPISLILFKFLELFQLSHVFVNNYPASPIAWYTVGCYYLLVENYAQARVHFNKAISLRSSFGLAWLGFAHSFAAEAEHDRAMAAYSTASNCMPGSHMPLVYIGKEYALSNNYRIAANFFAKALQIAPDNPYAEHEIGSAAFNNGDYITAKKHYLLALKVFESDDNKVSVSLPEAWEPLLNNLGHTCRKLEEYELALKYHNLALKLSPRNFSTLTAIGFTYSLMEKHAIALGYYDKAISLKKDDTFTLQMINNTMEILANISTVAKGKFCYDCDMD</sequence>
<dbReference type="HOGENOM" id="CLU_011751_3_3_1"/>
<keyword evidence="8" id="KW-0812">Transmembrane</keyword>
<evidence type="ECO:0000313" key="10">
    <source>
        <dbReference type="Proteomes" id="UP000009022"/>
    </source>
</evidence>
<evidence type="ECO:0000256" key="4">
    <source>
        <dbReference type="ARBA" id="ARBA00022786"/>
    </source>
</evidence>
<dbReference type="Pfam" id="PF13181">
    <property type="entry name" value="TPR_8"/>
    <property type="match status" value="3"/>
</dbReference>
<evidence type="ECO:0000256" key="1">
    <source>
        <dbReference type="ARBA" id="ARBA00022618"/>
    </source>
</evidence>
<dbReference type="PANTHER" id="PTHR12558:SF9">
    <property type="entry name" value="CELL DIVISION CYCLE PROTEIN 16 HOMOLOG"/>
    <property type="match status" value="1"/>
</dbReference>
<dbReference type="EMBL" id="DS985251">
    <property type="protein sequence ID" value="EDV21906.1"/>
    <property type="molecule type" value="Genomic_DNA"/>
</dbReference>
<dbReference type="STRING" id="10228.B3S5G1"/>
<dbReference type="InterPro" id="IPR011990">
    <property type="entry name" value="TPR-like_helical_dom_sf"/>
</dbReference>
<feature type="transmembrane region" description="Helical" evidence="8">
    <location>
        <begin position="164"/>
        <end position="185"/>
    </location>
</feature>
<keyword evidence="3" id="KW-0498">Mitosis</keyword>
<dbReference type="Proteomes" id="UP000009022">
    <property type="component" value="Unassembled WGS sequence"/>
</dbReference>
<dbReference type="GO" id="GO:0005680">
    <property type="term" value="C:anaphase-promoting complex"/>
    <property type="evidence" value="ECO:0000318"/>
    <property type="project" value="GO_Central"/>
</dbReference>
<dbReference type="AlphaFoldDB" id="B3S5G1"/>
<dbReference type="eggNOG" id="KOG1173">
    <property type="taxonomic scope" value="Eukaryota"/>
</dbReference>
<dbReference type="InParanoid" id="B3S5G1"/>
<feature type="repeat" description="TPR" evidence="7">
    <location>
        <begin position="387"/>
        <end position="420"/>
    </location>
</feature>
<dbReference type="InterPro" id="IPR019734">
    <property type="entry name" value="TPR_rpt"/>
</dbReference>
<dbReference type="GeneID" id="6756885"/>
<keyword evidence="5 7" id="KW-0802">TPR repeat</keyword>
<name>B3S5G1_TRIAD</name>
<keyword evidence="4" id="KW-0833">Ubl conjugation pathway</keyword>
<keyword evidence="1" id="KW-0132">Cell division</keyword>
<evidence type="ECO:0000256" key="8">
    <source>
        <dbReference type="SAM" id="Phobius"/>
    </source>
</evidence>
<dbReference type="PROSITE" id="PS50005">
    <property type="entry name" value="TPR"/>
    <property type="match status" value="4"/>
</dbReference>